<dbReference type="AlphaFoldDB" id="A0A2K9E460"/>
<keyword evidence="2" id="KW-1185">Reference proteome</keyword>
<organism evidence="1 2">
    <name type="scientific">Acetivibrio saccincola</name>
    <dbReference type="NCBI Taxonomy" id="1677857"/>
    <lineage>
        <taxon>Bacteria</taxon>
        <taxon>Bacillati</taxon>
        <taxon>Bacillota</taxon>
        <taxon>Clostridia</taxon>
        <taxon>Eubacteriales</taxon>
        <taxon>Oscillospiraceae</taxon>
        <taxon>Acetivibrio</taxon>
    </lineage>
</organism>
<reference evidence="1 2" key="1">
    <citation type="submission" date="2017-12" db="EMBL/GenBank/DDBJ databases">
        <title>Complete genome sequence of Herbivorax saccincola GGR1, a novel Cellulosome-producing hydrolytic bacterium in a thermophilic biogas plant, established by Illumina and Nanopore MinION sequencing.</title>
        <authorList>
            <person name="Pechtl A."/>
            <person name="Ruckert C."/>
            <person name="Koeck D.E."/>
            <person name="Maus I."/>
            <person name="Winkler A."/>
            <person name="Kalinowski J."/>
            <person name="Puhler A."/>
            <person name="Schwarz W.W."/>
            <person name="Zverlov V.V."/>
            <person name="Schluter A."/>
            <person name="Liebl W."/>
        </authorList>
    </citation>
    <scope>NUCLEOTIDE SEQUENCE [LARGE SCALE GENOMIC DNA]</scope>
    <source>
        <strain evidence="2">SR1</strain>
    </source>
</reference>
<dbReference type="Proteomes" id="UP000233534">
    <property type="component" value="Chromosome"/>
</dbReference>
<protein>
    <submittedName>
        <fullName evidence="1">Uncharacterized protein</fullName>
    </submittedName>
</protein>
<sequence length="85" mass="9908">MSILQGLENIQEYIFEYDINKVKSSIQGLIEKLMSLFKEADKDEVKILNEVFSYMNIALANKDYLLLADLIEYELAPFIKNEKRG</sequence>
<dbReference type="KEGG" id="hsc:HVS_01450"/>
<name>A0A2K9E460_9FIRM</name>
<evidence type="ECO:0000313" key="1">
    <source>
        <dbReference type="EMBL" id="AUG56256.1"/>
    </source>
</evidence>
<proteinExistence type="predicted"/>
<accession>A0A2K9E460</accession>
<gene>
    <name evidence="1" type="ORF">HVS_01450</name>
</gene>
<dbReference type="EMBL" id="CP025197">
    <property type="protein sequence ID" value="AUG56256.1"/>
    <property type="molecule type" value="Genomic_DNA"/>
</dbReference>
<evidence type="ECO:0000313" key="2">
    <source>
        <dbReference type="Proteomes" id="UP000233534"/>
    </source>
</evidence>